<feature type="transmembrane region" description="Helical" evidence="1">
    <location>
        <begin position="65"/>
        <end position="84"/>
    </location>
</feature>
<dbReference type="OrthoDB" id="1689146at2759"/>
<keyword evidence="1" id="KW-0472">Membrane</keyword>
<keyword evidence="1" id="KW-0812">Transmembrane</keyword>
<keyword evidence="1" id="KW-1133">Transmembrane helix</keyword>
<evidence type="ECO:0000259" key="2">
    <source>
        <dbReference type="Pfam" id="PF13968"/>
    </source>
</evidence>
<name>A0A2C9V2A5_MANES</name>
<dbReference type="InterPro" id="IPR007658">
    <property type="entry name" value="DUF594"/>
</dbReference>
<dbReference type="Proteomes" id="UP000091857">
    <property type="component" value="Chromosome 11"/>
</dbReference>
<dbReference type="InterPro" id="IPR025315">
    <property type="entry name" value="DUF4220"/>
</dbReference>
<dbReference type="STRING" id="3983.A0A2C9V2A5"/>
<organism evidence="3 4">
    <name type="scientific">Manihot esculenta</name>
    <name type="common">Cassava</name>
    <name type="synonym">Jatropha manihot</name>
    <dbReference type="NCBI Taxonomy" id="3983"/>
    <lineage>
        <taxon>Eukaryota</taxon>
        <taxon>Viridiplantae</taxon>
        <taxon>Streptophyta</taxon>
        <taxon>Embryophyta</taxon>
        <taxon>Tracheophyta</taxon>
        <taxon>Spermatophyta</taxon>
        <taxon>Magnoliopsida</taxon>
        <taxon>eudicotyledons</taxon>
        <taxon>Gunneridae</taxon>
        <taxon>Pentapetalae</taxon>
        <taxon>rosids</taxon>
        <taxon>fabids</taxon>
        <taxon>Malpighiales</taxon>
        <taxon>Euphorbiaceae</taxon>
        <taxon>Crotonoideae</taxon>
        <taxon>Manihoteae</taxon>
        <taxon>Manihot</taxon>
    </lineage>
</organism>
<feature type="transmembrane region" description="Helical" evidence="1">
    <location>
        <begin position="346"/>
        <end position="367"/>
    </location>
</feature>
<dbReference type="PANTHER" id="PTHR31325">
    <property type="entry name" value="OS01G0798800 PROTEIN-RELATED"/>
    <property type="match status" value="1"/>
</dbReference>
<reference evidence="4" key="1">
    <citation type="journal article" date="2016" name="Nat. Biotechnol.">
        <title>Sequencing wild and cultivated cassava and related species reveals extensive interspecific hybridization and genetic diversity.</title>
        <authorList>
            <person name="Bredeson J.V."/>
            <person name="Lyons J.B."/>
            <person name="Prochnik S.E."/>
            <person name="Wu G.A."/>
            <person name="Ha C.M."/>
            <person name="Edsinger-Gonzales E."/>
            <person name="Grimwood J."/>
            <person name="Schmutz J."/>
            <person name="Rabbi I.Y."/>
            <person name="Egesi C."/>
            <person name="Nauluvula P."/>
            <person name="Lebot V."/>
            <person name="Ndunguru J."/>
            <person name="Mkamilo G."/>
            <person name="Bart R.S."/>
            <person name="Setter T.L."/>
            <person name="Gleadow R.M."/>
            <person name="Kulakow P."/>
            <person name="Ferguson M.E."/>
            <person name="Rounsley S."/>
            <person name="Rokhsar D.S."/>
        </authorList>
    </citation>
    <scope>NUCLEOTIDE SEQUENCE [LARGE SCALE GENOMIC DNA]</scope>
    <source>
        <strain evidence="4">cv. AM560-2</strain>
    </source>
</reference>
<evidence type="ECO:0000256" key="1">
    <source>
        <dbReference type="SAM" id="Phobius"/>
    </source>
</evidence>
<accession>A0A2C9V2A5</accession>
<feature type="transmembrane region" description="Helical" evidence="1">
    <location>
        <begin position="154"/>
        <end position="172"/>
    </location>
</feature>
<feature type="transmembrane region" description="Helical" evidence="1">
    <location>
        <begin position="35"/>
        <end position="53"/>
    </location>
</feature>
<comment type="caution">
    <text evidence="3">The sequence shown here is derived from an EMBL/GenBank/DDBJ whole genome shotgun (WGS) entry which is preliminary data.</text>
</comment>
<dbReference type="Gramene" id="Manes.11G123300.1.v8.1">
    <property type="protein sequence ID" value="Manes.11G123300.1.v8.1.CDS"/>
    <property type="gene ID" value="Manes.11G123300.v8.1"/>
</dbReference>
<feature type="domain" description="DUF4220" evidence="2">
    <location>
        <begin position="68"/>
        <end position="421"/>
    </location>
</feature>
<dbReference type="OMA" id="RYMEEYC"/>
<protein>
    <recommendedName>
        <fullName evidence="2">DUF4220 domain-containing protein</fullName>
    </recommendedName>
</protein>
<evidence type="ECO:0000313" key="4">
    <source>
        <dbReference type="Proteomes" id="UP000091857"/>
    </source>
</evidence>
<evidence type="ECO:0000313" key="3">
    <source>
        <dbReference type="EMBL" id="OAY37716.1"/>
    </source>
</evidence>
<dbReference type="EMBL" id="CM004397">
    <property type="protein sequence ID" value="OAY37716.1"/>
    <property type="molecule type" value="Genomic_DNA"/>
</dbReference>
<keyword evidence="4" id="KW-1185">Reference proteome</keyword>
<feature type="transmembrane region" description="Helical" evidence="1">
    <location>
        <begin position="314"/>
        <end position="334"/>
    </location>
</feature>
<gene>
    <name evidence="3" type="ORF">MANES_11G123300v8</name>
</gene>
<sequence length="723" mass="83940">MLLKVLERLSFIQPWMLLEMFPFISKIAWSDLELRATILLSLLSQVVLILLGNRRKYIAQKWIKILLWLAYMSADWAATVSLSVISRSYSDSTIDISSLIMAFWAPFLLLHLGGPDTITALSMEDNELWLRHSLGLVVQLYLACQVIHRSWIGTPLNVLAILVLFVGGFKYGERTWILWSVSSEQFRDSMLRDPDPGPNYAKFMDEYSSKQAEGYEVSVEPLIEAPADLEFVPNAPKNNLIPNATILNTAHHFYVNFKPLFADLILSFQDRKNSQSFFQGRNWEEAFDLIGYELGFMFDTLYTKAIVIYTYKGFFLRFFYLSFTSFVFVAFLVVDKQCNSPVDLSITYLLLVGAVVLELYATITLLFSDWTMLWLSRHKNSLADLTYQGISWLQSWLQRFHLAPASEKWSNSLAGYNLTSYCLTKRPAKCNKVYKFCIEMLQSNQYSNLPIIQYDLKMFIFDHLRRKSKQASDFIQSHKQASDIMEYCKRLCNQKGDNVLRERRFFYEIGWSVEVEFDQSILLWHIATDLCYYFDVDKKPVIVERPECKVSKALADYMLHLLVNCPFMLPSGIGKIRFQDTCAEAIEFFQERKFFLNGDIDEKTKLRVKACTALLKVNTKIKPSEVKGDRSKSVLFDACRLAESLQSLKVEETWPNEKWEMISHVWVEMLAYAANQCRFNYHAKQLREGGELLTHVWLLMTHLGISEKFQIAESHERVKLVVT</sequence>
<dbReference type="Pfam" id="PF04578">
    <property type="entry name" value="DUF594"/>
    <property type="match status" value="1"/>
</dbReference>
<dbReference type="Pfam" id="PF13968">
    <property type="entry name" value="DUF4220"/>
    <property type="match status" value="1"/>
</dbReference>
<dbReference type="AlphaFoldDB" id="A0A2C9V2A5"/>
<proteinExistence type="predicted"/>